<dbReference type="eggNOG" id="ENOG502S3W5">
    <property type="taxonomic scope" value="Eukaryota"/>
</dbReference>
<dbReference type="OrthoDB" id="2367685at2759"/>
<gene>
    <name evidence="3" type="ORF">DOTSEDRAFT_73609</name>
</gene>
<reference evidence="4" key="1">
    <citation type="journal article" date="2012" name="PLoS Genet.">
        <title>The genomes of the fungal plant pathogens Cladosporium fulvum and Dothistroma septosporum reveal adaptation to different hosts and lifestyles but also signatures of common ancestry.</title>
        <authorList>
            <person name="de Wit P.J.G.M."/>
            <person name="van der Burgt A."/>
            <person name="Oekmen B."/>
            <person name="Stergiopoulos I."/>
            <person name="Abd-Elsalam K.A."/>
            <person name="Aerts A.L."/>
            <person name="Bahkali A.H."/>
            <person name="Beenen H.G."/>
            <person name="Chettri P."/>
            <person name="Cox M.P."/>
            <person name="Datema E."/>
            <person name="de Vries R.P."/>
            <person name="Dhillon B."/>
            <person name="Ganley A.R."/>
            <person name="Griffiths S.A."/>
            <person name="Guo Y."/>
            <person name="Hamelin R.C."/>
            <person name="Henrissat B."/>
            <person name="Kabir M.S."/>
            <person name="Jashni M.K."/>
            <person name="Kema G."/>
            <person name="Klaubauf S."/>
            <person name="Lapidus A."/>
            <person name="Levasseur A."/>
            <person name="Lindquist E."/>
            <person name="Mehrabi R."/>
            <person name="Ohm R.A."/>
            <person name="Owen T.J."/>
            <person name="Salamov A."/>
            <person name="Schwelm A."/>
            <person name="Schijlen E."/>
            <person name="Sun H."/>
            <person name="van den Burg H.A."/>
            <person name="van Ham R.C.H.J."/>
            <person name="Zhang S."/>
            <person name="Goodwin S.B."/>
            <person name="Grigoriev I.V."/>
            <person name="Collemare J."/>
            <person name="Bradshaw R.E."/>
        </authorList>
    </citation>
    <scope>NUCLEOTIDE SEQUENCE [LARGE SCALE GENOMIC DNA]</scope>
    <source>
        <strain evidence="4">NZE10 / CBS 128990</strain>
    </source>
</reference>
<dbReference type="AlphaFoldDB" id="N1PFW9"/>
<evidence type="ECO:0000313" key="4">
    <source>
        <dbReference type="Proteomes" id="UP000016933"/>
    </source>
</evidence>
<dbReference type="Proteomes" id="UP000016933">
    <property type="component" value="Unassembled WGS sequence"/>
</dbReference>
<protein>
    <recommendedName>
        <fullName evidence="2">WW domain-containing protein</fullName>
    </recommendedName>
</protein>
<feature type="compositionally biased region" description="Basic and acidic residues" evidence="1">
    <location>
        <begin position="275"/>
        <end position="285"/>
    </location>
</feature>
<dbReference type="STRING" id="675120.N1PFW9"/>
<dbReference type="EMBL" id="KB446542">
    <property type="protein sequence ID" value="EME41247.1"/>
    <property type="molecule type" value="Genomic_DNA"/>
</dbReference>
<evidence type="ECO:0000256" key="1">
    <source>
        <dbReference type="SAM" id="MobiDB-lite"/>
    </source>
</evidence>
<feature type="compositionally biased region" description="Basic and acidic residues" evidence="1">
    <location>
        <begin position="239"/>
        <end position="254"/>
    </location>
</feature>
<feature type="compositionally biased region" description="Polar residues" evidence="1">
    <location>
        <begin position="38"/>
        <end position="53"/>
    </location>
</feature>
<evidence type="ECO:0000313" key="3">
    <source>
        <dbReference type="EMBL" id="EME41247.1"/>
    </source>
</evidence>
<accession>N1PFW9</accession>
<feature type="compositionally biased region" description="Low complexity" evidence="1">
    <location>
        <begin position="60"/>
        <end position="101"/>
    </location>
</feature>
<reference evidence="3 4" key="2">
    <citation type="journal article" date="2012" name="PLoS Pathog.">
        <title>Diverse lifestyles and strategies of plant pathogenesis encoded in the genomes of eighteen Dothideomycetes fungi.</title>
        <authorList>
            <person name="Ohm R.A."/>
            <person name="Feau N."/>
            <person name="Henrissat B."/>
            <person name="Schoch C.L."/>
            <person name="Horwitz B.A."/>
            <person name="Barry K.W."/>
            <person name="Condon B.J."/>
            <person name="Copeland A.C."/>
            <person name="Dhillon B."/>
            <person name="Glaser F."/>
            <person name="Hesse C.N."/>
            <person name="Kosti I."/>
            <person name="LaButti K."/>
            <person name="Lindquist E.A."/>
            <person name="Lucas S."/>
            <person name="Salamov A.A."/>
            <person name="Bradshaw R.E."/>
            <person name="Ciuffetti L."/>
            <person name="Hamelin R.C."/>
            <person name="Kema G.H.J."/>
            <person name="Lawrence C."/>
            <person name="Scott J.A."/>
            <person name="Spatafora J.W."/>
            <person name="Turgeon B.G."/>
            <person name="de Wit P.J.G.M."/>
            <person name="Zhong S."/>
            <person name="Goodwin S.B."/>
            <person name="Grigoriev I.V."/>
        </authorList>
    </citation>
    <scope>NUCLEOTIDE SEQUENCE [LARGE SCALE GENOMIC DNA]</scope>
    <source>
        <strain evidence="4">NZE10 / CBS 128990</strain>
    </source>
</reference>
<feature type="compositionally biased region" description="Basic and acidic residues" evidence="1">
    <location>
        <begin position="349"/>
        <end position="365"/>
    </location>
</feature>
<feature type="compositionally biased region" description="Low complexity" evidence="1">
    <location>
        <begin position="112"/>
        <end position="125"/>
    </location>
</feature>
<dbReference type="HOGENOM" id="CLU_064759_0_0_1"/>
<sequence>MSFFKKLTKEFEEKFNVGDDKKPDPKPADNSHEGTRGQYDSNYGPSVPGSQPQYGGLDRYGQQQQYGQPQYGGQQQQYGQPQYGGQQQYGGPQQQYGVPPQNQTYAADHSSYGQQPQQYGQPQYGGLQGQPPQPPRWVKQFDQQSQREYYVETTGRAEWNAPSDFQPGSGGDRGFETGAGLGAAGAAGAAVYNVSQMGGRGSHDQGVGGFRAQYSGAVPDQGYSDPQCQQNPQTYYGDIDQKEKKKDKDNDKRNMLLAGAGGLAVGGLVGAAIAHDSDSDDEHRGAPTGGDPNFISPPADPLYAYGTPAALPAHDSDAESLRGAQQDYNEAVEAAADSDASSDELEDLQEAREELQEEREAYYED</sequence>
<evidence type="ECO:0000259" key="2">
    <source>
        <dbReference type="PROSITE" id="PS50020"/>
    </source>
</evidence>
<keyword evidence="4" id="KW-1185">Reference proteome</keyword>
<dbReference type="PROSITE" id="PS50020">
    <property type="entry name" value="WW_DOMAIN_2"/>
    <property type="match status" value="1"/>
</dbReference>
<feature type="domain" description="WW" evidence="2">
    <location>
        <begin position="131"/>
        <end position="164"/>
    </location>
</feature>
<feature type="compositionally biased region" description="Polar residues" evidence="1">
    <location>
        <begin position="224"/>
        <end position="234"/>
    </location>
</feature>
<name>N1PFW9_DOTSN</name>
<proteinExistence type="predicted"/>
<feature type="compositionally biased region" description="Gly residues" evidence="1">
    <location>
        <begin position="168"/>
        <end position="181"/>
    </location>
</feature>
<feature type="region of interest" description="Disordered" evidence="1">
    <location>
        <begin position="273"/>
        <end position="365"/>
    </location>
</feature>
<feature type="compositionally biased region" description="Basic and acidic residues" evidence="1">
    <location>
        <begin position="14"/>
        <end position="35"/>
    </location>
</feature>
<feature type="region of interest" description="Disordered" evidence="1">
    <location>
        <begin position="14"/>
        <end position="181"/>
    </location>
</feature>
<feature type="region of interest" description="Disordered" evidence="1">
    <location>
        <begin position="199"/>
        <end position="254"/>
    </location>
</feature>
<dbReference type="OMA" id="MPPGWTQ"/>
<dbReference type="InterPro" id="IPR001202">
    <property type="entry name" value="WW_dom"/>
</dbReference>
<organism evidence="3 4">
    <name type="scientific">Dothistroma septosporum (strain NZE10 / CBS 128990)</name>
    <name type="common">Red band needle blight fungus</name>
    <name type="synonym">Mycosphaerella pini</name>
    <dbReference type="NCBI Taxonomy" id="675120"/>
    <lineage>
        <taxon>Eukaryota</taxon>
        <taxon>Fungi</taxon>
        <taxon>Dikarya</taxon>
        <taxon>Ascomycota</taxon>
        <taxon>Pezizomycotina</taxon>
        <taxon>Dothideomycetes</taxon>
        <taxon>Dothideomycetidae</taxon>
        <taxon>Mycosphaerellales</taxon>
        <taxon>Mycosphaerellaceae</taxon>
        <taxon>Dothistroma</taxon>
    </lineage>
</organism>